<organism evidence="1 2">
    <name type="scientific">Chitinophaga flava</name>
    <dbReference type="NCBI Taxonomy" id="2259036"/>
    <lineage>
        <taxon>Bacteria</taxon>
        <taxon>Pseudomonadati</taxon>
        <taxon>Bacteroidota</taxon>
        <taxon>Chitinophagia</taxon>
        <taxon>Chitinophagales</taxon>
        <taxon>Chitinophagaceae</taxon>
        <taxon>Chitinophaga</taxon>
    </lineage>
</organism>
<dbReference type="Proteomes" id="UP000253410">
    <property type="component" value="Unassembled WGS sequence"/>
</dbReference>
<dbReference type="AlphaFoldDB" id="A0A365XSG4"/>
<protein>
    <submittedName>
        <fullName evidence="1">Uncharacterized protein</fullName>
    </submittedName>
</protein>
<dbReference type="OrthoDB" id="1159314at2"/>
<sequence length="226" mass="24579">MSYQAGKIIATPVELYTCSLEVKDVTADTIAVKYKGLPGNQPNLYENYVSLWPSATIPWNITPIKHVLVPGDNEQGDFVIHGLTIKPTNYTLGYGVGNMISDICTCAQILSVDYMEIVPYTVTISISRVDTNSITLNYVTLPGYLPGFYQNWVGLWEGFASPYFAVPPLGQTVITSNASQGSAGITNVTIDPNAAYTLIYFMGPLGSSNWPQCICNAAAMLYFTTS</sequence>
<proteinExistence type="predicted"/>
<evidence type="ECO:0000313" key="2">
    <source>
        <dbReference type="Proteomes" id="UP000253410"/>
    </source>
</evidence>
<dbReference type="EMBL" id="QFFJ01000002">
    <property type="protein sequence ID" value="RBL89316.1"/>
    <property type="molecule type" value="Genomic_DNA"/>
</dbReference>
<evidence type="ECO:0000313" key="1">
    <source>
        <dbReference type="EMBL" id="RBL89316.1"/>
    </source>
</evidence>
<comment type="caution">
    <text evidence="1">The sequence shown here is derived from an EMBL/GenBank/DDBJ whole genome shotgun (WGS) entry which is preliminary data.</text>
</comment>
<keyword evidence="2" id="KW-1185">Reference proteome</keyword>
<dbReference type="RefSeq" id="WP_113618059.1">
    <property type="nucleotide sequence ID" value="NZ_QFFJ01000002.1"/>
</dbReference>
<gene>
    <name evidence="1" type="ORF">DF182_22605</name>
</gene>
<name>A0A365XSG4_9BACT</name>
<accession>A0A365XSG4</accession>
<reference evidence="1 2" key="1">
    <citation type="submission" date="2018-05" db="EMBL/GenBank/DDBJ databases">
        <title>Chitinophaga sp. K3CV102501T nov., isolated from isolated from a monsoon evergreen broad-leaved forest soil.</title>
        <authorList>
            <person name="Lv Y."/>
        </authorList>
    </citation>
    <scope>NUCLEOTIDE SEQUENCE [LARGE SCALE GENOMIC DNA]</scope>
    <source>
        <strain evidence="1 2">GDMCC 1.1325</strain>
    </source>
</reference>